<dbReference type="EMBL" id="CALYLO010000004">
    <property type="protein sequence ID" value="CAH8246303.1"/>
    <property type="molecule type" value="Genomic_DNA"/>
</dbReference>
<dbReference type="RefSeq" id="WP_213430864.1">
    <property type="nucleotide sequence ID" value="NZ_AP031286.1"/>
</dbReference>
<sequence>MKVDLNPVIWDEVIDICIDIEKGYIDHVDGASKIQEVVEKYLNENTEAN</sequence>
<name>A0ABN8U5H2_9BACL</name>
<proteinExistence type="predicted"/>
<gene>
    <name evidence="1" type="ORF">WJ0W_003538</name>
</gene>
<protein>
    <submittedName>
        <fullName evidence="1">Uncharacterized protein</fullName>
    </submittedName>
</protein>
<evidence type="ECO:0000313" key="1">
    <source>
        <dbReference type="EMBL" id="CAH8246303.1"/>
    </source>
</evidence>
<organism evidence="1 2">
    <name type="scientific">Paenibacillus melissococcoides</name>
    <dbReference type="NCBI Taxonomy" id="2912268"/>
    <lineage>
        <taxon>Bacteria</taxon>
        <taxon>Bacillati</taxon>
        <taxon>Bacillota</taxon>
        <taxon>Bacilli</taxon>
        <taxon>Bacillales</taxon>
        <taxon>Paenibacillaceae</taxon>
        <taxon>Paenibacillus</taxon>
    </lineage>
</organism>
<evidence type="ECO:0000313" key="2">
    <source>
        <dbReference type="Proteomes" id="UP001154322"/>
    </source>
</evidence>
<comment type="caution">
    <text evidence="1">The sequence shown here is derived from an EMBL/GenBank/DDBJ whole genome shotgun (WGS) entry which is preliminary data.</text>
</comment>
<reference evidence="1" key="1">
    <citation type="submission" date="2022-06" db="EMBL/GenBank/DDBJ databases">
        <authorList>
            <person name="Dietemann V."/>
            <person name="Ory F."/>
            <person name="Dainat B."/>
            <person name="Oberhansli S."/>
        </authorList>
    </citation>
    <scope>NUCLEOTIDE SEQUENCE</scope>
    <source>
        <strain evidence="1">Ena-SAMPLE-TAB-26-04-2022-14:26:32:270-5432</strain>
    </source>
</reference>
<dbReference type="Proteomes" id="UP001154322">
    <property type="component" value="Unassembled WGS sequence"/>
</dbReference>
<keyword evidence="2" id="KW-1185">Reference proteome</keyword>
<accession>A0ABN8U5H2</accession>